<feature type="non-terminal residue" evidence="1">
    <location>
        <position position="1"/>
    </location>
</feature>
<dbReference type="InterPro" id="IPR001646">
    <property type="entry name" value="5peptide_repeat"/>
</dbReference>
<name>A0A382VWP9_9ZZZZ</name>
<reference evidence="1" key="1">
    <citation type="submission" date="2018-05" db="EMBL/GenBank/DDBJ databases">
        <authorList>
            <person name="Lanie J.A."/>
            <person name="Ng W.-L."/>
            <person name="Kazmierczak K.M."/>
            <person name="Andrzejewski T.M."/>
            <person name="Davidsen T.M."/>
            <person name="Wayne K.J."/>
            <person name="Tettelin H."/>
            <person name="Glass J.I."/>
            <person name="Rusch D."/>
            <person name="Podicherti R."/>
            <person name="Tsui H.-C.T."/>
            <person name="Winkler M.E."/>
        </authorList>
    </citation>
    <scope>NUCLEOTIDE SEQUENCE</scope>
</reference>
<proteinExistence type="predicted"/>
<gene>
    <name evidence="1" type="ORF">METZ01_LOCUS403758</name>
</gene>
<dbReference type="PANTHER" id="PTHR14136:SF17">
    <property type="entry name" value="BTB_POZ DOMAIN-CONTAINING PROTEIN KCTD9"/>
    <property type="match status" value="1"/>
</dbReference>
<dbReference type="SUPFAM" id="SSF141571">
    <property type="entry name" value="Pentapeptide repeat-like"/>
    <property type="match status" value="2"/>
</dbReference>
<sequence length="282" mass="30653">TGTILKGADLSNKDLTGTILKGADLTDVVLPSDYSLSGNNFQKTIFDGINLSGKNLSESSLWDTSFKNTNLKNTNFRFADLMAADLSKIKNMAGSDLSNASFLLANLSGVNLTDVTLEGTNFWKTDLSGVDFTVTAKKSYHGTLFREANLSNSNFEGVTLSPAQVFTQNFENVRDEIEGRTYHPLELMVKLYGKGYVEDVGYIGLDNIHVISTEQPGNDLVVKFVFFNNFYNANLENANFKNAGLWHVGFASANLTNADLSGADLSKALLNNADLSNANLQG</sequence>
<dbReference type="EMBL" id="UINC01155190">
    <property type="protein sequence ID" value="SVD50904.1"/>
    <property type="molecule type" value="Genomic_DNA"/>
</dbReference>
<organism evidence="1">
    <name type="scientific">marine metagenome</name>
    <dbReference type="NCBI Taxonomy" id="408172"/>
    <lineage>
        <taxon>unclassified sequences</taxon>
        <taxon>metagenomes</taxon>
        <taxon>ecological metagenomes</taxon>
    </lineage>
</organism>
<dbReference type="Pfam" id="PF00805">
    <property type="entry name" value="Pentapeptide"/>
    <property type="match status" value="4"/>
</dbReference>
<feature type="non-terminal residue" evidence="1">
    <location>
        <position position="282"/>
    </location>
</feature>
<accession>A0A382VWP9</accession>
<evidence type="ECO:0000313" key="1">
    <source>
        <dbReference type="EMBL" id="SVD50904.1"/>
    </source>
</evidence>
<evidence type="ECO:0008006" key="2">
    <source>
        <dbReference type="Google" id="ProtNLM"/>
    </source>
</evidence>
<dbReference type="InterPro" id="IPR051082">
    <property type="entry name" value="Pentapeptide-BTB/POZ_domain"/>
</dbReference>
<protein>
    <recommendedName>
        <fullName evidence="2">Pentapeptide repeat-containing protein</fullName>
    </recommendedName>
</protein>
<dbReference type="Gene3D" id="2.160.20.80">
    <property type="entry name" value="E3 ubiquitin-protein ligase SopA"/>
    <property type="match status" value="3"/>
</dbReference>
<dbReference type="PANTHER" id="PTHR14136">
    <property type="entry name" value="BTB_POZ DOMAIN-CONTAINING PROTEIN KCTD9"/>
    <property type="match status" value="1"/>
</dbReference>
<dbReference type="AlphaFoldDB" id="A0A382VWP9"/>